<evidence type="ECO:0000313" key="2">
    <source>
        <dbReference type="EMBL" id="MDN4165856.1"/>
    </source>
</evidence>
<accession>A0ABT8F5W9</accession>
<comment type="caution">
    <text evidence="2">The sequence shown here is derived from an EMBL/GenBank/DDBJ whole genome shotgun (WGS) entry which is preliminary data.</text>
</comment>
<dbReference type="Proteomes" id="UP001168552">
    <property type="component" value="Unassembled WGS sequence"/>
</dbReference>
<evidence type="ECO:0000313" key="3">
    <source>
        <dbReference type="Proteomes" id="UP001168552"/>
    </source>
</evidence>
<gene>
    <name evidence="2" type="ORF">QWY31_10095</name>
</gene>
<feature type="signal peptide" evidence="1">
    <location>
        <begin position="1"/>
        <end position="20"/>
    </location>
</feature>
<dbReference type="RefSeq" id="WP_320004387.1">
    <property type="nucleotide sequence ID" value="NZ_JAUHJS010000004.1"/>
</dbReference>
<organism evidence="2 3">
    <name type="scientific">Shiella aurantiaca</name>
    <dbReference type="NCBI Taxonomy" id="3058365"/>
    <lineage>
        <taxon>Bacteria</taxon>
        <taxon>Pseudomonadati</taxon>
        <taxon>Bacteroidota</taxon>
        <taxon>Cytophagia</taxon>
        <taxon>Cytophagales</taxon>
        <taxon>Shiellaceae</taxon>
        <taxon>Shiella</taxon>
    </lineage>
</organism>
<dbReference type="EMBL" id="JAUHJS010000004">
    <property type="protein sequence ID" value="MDN4165856.1"/>
    <property type="molecule type" value="Genomic_DNA"/>
</dbReference>
<name>A0ABT8F5W9_9BACT</name>
<keyword evidence="1" id="KW-0732">Signal</keyword>
<sequence>MKRYLIIPALVIRCFLNALAQKKVIVADAVNRKALAFAEVQFATSGFYTTKEGVAILYDTALYYTISYLGFETLEVNPKMLSKDTLYLNPKPLVLEEFIFQAYPHTRKVDFLTIPKKNYSGWPLQGSREVVTRIYPENEIVGVLKNVAFSFEKDIFKKPDKGSDEMALVRFNVYSNDSILTHLYSSKAIEIQANASEKVFLDLREDKLLMSEDGLAIGVEYLGQINSEGTILTNEHVVYLSLSAERSPLYKQNTLVRSVFDNKAIIIPSLEKHFHAENLPHYKGDTRNLAIAFEVFTKE</sequence>
<protein>
    <recommendedName>
        <fullName evidence="4">Carboxypeptidase-like regulatory domain-containing protein</fullName>
    </recommendedName>
</protein>
<keyword evidence="3" id="KW-1185">Reference proteome</keyword>
<proteinExistence type="predicted"/>
<reference evidence="2" key="1">
    <citation type="submission" date="2023-06" db="EMBL/GenBank/DDBJ databases">
        <title>Cytophagales bacterium Strain LB-30, isolated from soil.</title>
        <authorList>
            <person name="Liu B."/>
        </authorList>
    </citation>
    <scope>NUCLEOTIDE SEQUENCE</scope>
    <source>
        <strain evidence="2">LB-30</strain>
    </source>
</reference>
<evidence type="ECO:0008006" key="4">
    <source>
        <dbReference type="Google" id="ProtNLM"/>
    </source>
</evidence>
<evidence type="ECO:0000256" key="1">
    <source>
        <dbReference type="SAM" id="SignalP"/>
    </source>
</evidence>
<feature type="chain" id="PRO_5046077051" description="Carboxypeptidase-like regulatory domain-containing protein" evidence="1">
    <location>
        <begin position="21"/>
        <end position="299"/>
    </location>
</feature>